<dbReference type="InterPro" id="IPR001841">
    <property type="entry name" value="Znf_RING"/>
</dbReference>
<keyword evidence="10" id="KW-0862">Zinc</keyword>
<keyword evidence="11" id="KW-0653">Protein transport</keyword>
<dbReference type="SUPFAM" id="SSF57850">
    <property type="entry name" value="RING/U-box"/>
    <property type="match status" value="1"/>
</dbReference>
<evidence type="ECO:0000256" key="19">
    <source>
        <dbReference type="PROSITE-ProRule" id="PRU00175"/>
    </source>
</evidence>
<protein>
    <recommendedName>
        <fullName evidence="18">Peroxisome biogenesis factor 2</fullName>
        <ecNumber evidence="17">2.3.2.36</ecNumber>
    </recommendedName>
    <alternativeName>
        <fullName evidence="15">Peroxin-2</fullName>
    </alternativeName>
</protein>
<dbReference type="KEGG" id="tut:107367500"/>
<dbReference type="OrthoDB" id="1701437at2759"/>
<evidence type="ECO:0000256" key="9">
    <source>
        <dbReference type="ARBA" id="ARBA00022786"/>
    </source>
</evidence>
<feature type="domain" description="RING-type" evidence="20">
    <location>
        <begin position="227"/>
        <end position="268"/>
    </location>
</feature>
<comment type="similarity">
    <text evidence="3">Belongs to the pex2/pex10/pex12 family.</text>
</comment>
<evidence type="ECO:0000313" key="21">
    <source>
        <dbReference type="EnsemblMetazoa" id="tetur22g00060.1"/>
    </source>
</evidence>
<reference evidence="22" key="1">
    <citation type="submission" date="2011-08" db="EMBL/GenBank/DDBJ databases">
        <authorList>
            <person name="Rombauts S."/>
        </authorList>
    </citation>
    <scope>NUCLEOTIDE SEQUENCE</scope>
    <source>
        <strain evidence="22">London</strain>
    </source>
</reference>
<dbReference type="GO" id="GO:0016558">
    <property type="term" value="P:protein import into peroxisome matrix"/>
    <property type="evidence" value="ECO:0007669"/>
    <property type="project" value="InterPro"/>
</dbReference>
<gene>
    <name evidence="21" type="primary">107367500</name>
</gene>
<dbReference type="PROSITE" id="PS50089">
    <property type="entry name" value="ZF_RING_2"/>
    <property type="match status" value="1"/>
</dbReference>
<dbReference type="InterPro" id="IPR045859">
    <property type="entry name" value="RING-HC_PEX2"/>
</dbReference>
<dbReference type="CDD" id="cd16526">
    <property type="entry name" value="RING-HC_PEX2"/>
    <property type="match status" value="1"/>
</dbReference>
<keyword evidence="4" id="KW-0813">Transport</keyword>
<keyword evidence="7" id="KW-0479">Metal-binding</keyword>
<dbReference type="EMBL" id="CAEY01000573">
    <property type="status" value="NOT_ANNOTATED_CDS"/>
    <property type="molecule type" value="Genomic_DNA"/>
</dbReference>
<evidence type="ECO:0000256" key="11">
    <source>
        <dbReference type="ARBA" id="ARBA00022927"/>
    </source>
</evidence>
<organism evidence="21 22">
    <name type="scientific">Tetranychus urticae</name>
    <name type="common">Two-spotted spider mite</name>
    <dbReference type="NCBI Taxonomy" id="32264"/>
    <lineage>
        <taxon>Eukaryota</taxon>
        <taxon>Metazoa</taxon>
        <taxon>Ecdysozoa</taxon>
        <taxon>Arthropoda</taxon>
        <taxon>Chelicerata</taxon>
        <taxon>Arachnida</taxon>
        <taxon>Acari</taxon>
        <taxon>Acariformes</taxon>
        <taxon>Trombidiformes</taxon>
        <taxon>Prostigmata</taxon>
        <taxon>Eleutherengona</taxon>
        <taxon>Raphignathae</taxon>
        <taxon>Tetranychoidea</taxon>
        <taxon>Tetranychidae</taxon>
        <taxon>Tetranychus</taxon>
    </lineage>
</organism>
<evidence type="ECO:0000256" key="7">
    <source>
        <dbReference type="ARBA" id="ARBA00022723"/>
    </source>
</evidence>
<evidence type="ECO:0000259" key="20">
    <source>
        <dbReference type="PROSITE" id="PS50089"/>
    </source>
</evidence>
<keyword evidence="5" id="KW-0808">Transferase</keyword>
<evidence type="ECO:0000256" key="3">
    <source>
        <dbReference type="ARBA" id="ARBA00008704"/>
    </source>
</evidence>
<evidence type="ECO:0000256" key="10">
    <source>
        <dbReference type="ARBA" id="ARBA00022833"/>
    </source>
</evidence>
<dbReference type="HOGENOM" id="CLU_024591_3_1_1"/>
<name>T1KUI3_TETUR</name>
<evidence type="ECO:0000256" key="15">
    <source>
        <dbReference type="ARBA" id="ARBA00032511"/>
    </source>
</evidence>
<dbReference type="EC" id="2.3.2.36" evidence="17"/>
<dbReference type="STRING" id="32264.T1KUI3"/>
<evidence type="ECO:0000256" key="8">
    <source>
        <dbReference type="ARBA" id="ARBA00022771"/>
    </source>
</evidence>
<evidence type="ECO:0000256" key="16">
    <source>
        <dbReference type="ARBA" id="ARBA00034438"/>
    </source>
</evidence>
<dbReference type="GO" id="GO:0005778">
    <property type="term" value="C:peroxisomal membrane"/>
    <property type="evidence" value="ECO:0007669"/>
    <property type="project" value="UniProtKB-SubCell"/>
</dbReference>
<evidence type="ECO:0000256" key="1">
    <source>
        <dbReference type="ARBA" id="ARBA00004585"/>
    </source>
</evidence>
<comment type="subcellular location">
    <subcellularLocation>
        <location evidence="1">Peroxisome membrane</location>
        <topology evidence="1">Multi-pass membrane protein</topology>
    </subcellularLocation>
</comment>
<keyword evidence="14" id="KW-0576">Peroxisome</keyword>
<keyword evidence="22" id="KW-1185">Reference proteome</keyword>
<dbReference type="PANTHER" id="PTHR48178:SF1">
    <property type="entry name" value="PEROXISOME BIOGENESIS FACTOR 2"/>
    <property type="match status" value="1"/>
</dbReference>
<dbReference type="Gene3D" id="3.30.40.10">
    <property type="entry name" value="Zinc/RING finger domain, C3HC4 (zinc finger)"/>
    <property type="match status" value="1"/>
</dbReference>
<evidence type="ECO:0000256" key="17">
    <source>
        <dbReference type="ARBA" id="ARBA00034523"/>
    </source>
</evidence>
<dbReference type="Pfam" id="PF04757">
    <property type="entry name" value="Pex2_Pex12"/>
    <property type="match status" value="1"/>
</dbReference>
<proteinExistence type="inferred from homology"/>
<evidence type="ECO:0000256" key="5">
    <source>
        <dbReference type="ARBA" id="ARBA00022679"/>
    </source>
</evidence>
<evidence type="ECO:0000256" key="6">
    <source>
        <dbReference type="ARBA" id="ARBA00022692"/>
    </source>
</evidence>
<dbReference type="InterPro" id="IPR013083">
    <property type="entry name" value="Znf_RING/FYVE/PHD"/>
</dbReference>
<dbReference type="SMART" id="SM00184">
    <property type="entry name" value="RING"/>
    <property type="match status" value="1"/>
</dbReference>
<keyword evidence="6" id="KW-0812">Transmembrane</keyword>
<dbReference type="PANTHER" id="PTHR48178">
    <property type="entry name" value="PEROXISOME BIOGENESIS FACTOR 2"/>
    <property type="match status" value="1"/>
</dbReference>
<dbReference type="EnsemblMetazoa" id="tetur22g00060.1">
    <property type="protein sequence ID" value="tetur22g00060.1"/>
    <property type="gene ID" value="tetur22g00060"/>
</dbReference>
<dbReference type="GO" id="GO:0061630">
    <property type="term" value="F:ubiquitin protein ligase activity"/>
    <property type="evidence" value="ECO:0007669"/>
    <property type="project" value="UniProtKB-EC"/>
</dbReference>
<evidence type="ECO:0000256" key="4">
    <source>
        <dbReference type="ARBA" id="ARBA00022448"/>
    </source>
</evidence>
<keyword evidence="13" id="KW-0472">Membrane</keyword>
<sequence length="286" mass="33465">MASRIDKLDYVILDQQLSRSFHDQLEQTLKPLEQRFSIFSLFKPEFRLLLNGYIYLHSLARDASSLGQKIYNLKTVSKLSASNGIMSKLQLYILGTSTVLIPYIRERFSRSKLLNNKLAYFLEDAFKIGELLNFLIFLQKGCYPHLMYRLLFLDCDLIEGKKRISLDSYYVNRNLMWTSISEILSYLIQIVDFNRIGLIIRQKVISKLTPSNLSSEKNRESRDYRICAICDEWPNNPHHIGCKHIFCYFCIHSDYMQYGGSAYSCPQCGHKISDVSHIKQLYMSWT</sequence>
<dbReference type="AlphaFoldDB" id="T1KUI3"/>
<evidence type="ECO:0000256" key="18">
    <source>
        <dbReference type="ARBA" id="ARBA00034543"/>
    </source>
</evidence>
<evidence type="ECO:0000256" key="13">
    <source>
        <dbReference type="ARBA" id="ARBA00023136"/>
    </source>
</evidence>
<dbReference type="PROSITE" id="PS00518">
    <property type="entry name" value="ZF_RING_1"/>
    <property type="match status" value="1"/>
</dbReference>
<dbReference type="InterPro" id="IPR018957">
    <property type="entry name" value="Znf_C3HC4_RING-type"/>
</dbReference>
<evidence type="ECO:0000313" key="22">
    <source>
        <dbReference type="Proteomes" id="UP000015104"/>
    </source>
</evidence>
<evidence type="ECO:0000256" key="12">
    <source>
        <dbReference type="ARBA" id="ARBA00022989"/>
    </source>
</evidence>
<keyword evidence="9" id="KW-0833">Ubl conjugation pathway</keyword>
<dbReference type="OMA" id="WHGLMEL"/>
<keyword evidence="8 19" id="KW-0863">Zinc-finger</keyword>
<evidence type="ECO:0000256" key="14">
    <source>
        <dbReference type="ARBA" id="ARBA00023140"/>
    </source>
</evidence>
<comment type="pathway">
    <text evidence="2">Protein modification; protein ubiquitination.</text>
</comment>
<evidence type="ECO:0000256" key="2">
    <source>
        <dbReference type="ARBA" id="ARBA00004906"/>
    </source>
</evidence>
<dbReference type="Pfam" id="PF00097">
    <property type="entry name" value="zf-C3HC4"/>
    <property type="match status" value="1"/>
</dbReference>
<dbReference type="InterPro" id="IPR017907">
    <property type="entry name" value="Znf_RING_CS"/>
</dbReference>
<dbReference type="eggNOG" id="KOG2879">
    <property type="taxonomic scope" value="Eukaryota"/>
</dbReference>
<comment type="catalytic activity">
    <reaction evidence="16">
        <text>[E2 ubiquitin-conjugating enzyme]-S-ubiquitinyl-L-cysteine + [acceptor protein]-L-cysteine = [E2 ubiquitin-conjugating enzyme]-L-cysteine + [acceptor protein]-S-ubiquitinyl-L-cysteine.</text>
        <dbReference type="EC" id="2.3.2.36"/>
    </reaction>
</comment>
<dbReference type="Proteomes" id="UP000015104">
    <property type="component" value="Unassembled WGS sequence"/>
</dbReference>
<reference evidence="21" key="2">
    <citation type="submission" date="2015-06" db="UniProtKB">
        <authorList>
            <consortium name="EnsemblMetazoa"/>
        </authorList>
    </citation>
    <scope>IDENTIFICATION</scope>
</reference>
<accession>T1KUI3</accession>
<dbReference type="InterPro" id="IPR025654">
    <property type="entry name" value="PEX2/10"/>
</dbReference>
<keyword evidence="12" id="KW-1133">Transmembrane helix</keyword>
<dbReference type="InterPro" id="IPR006845">
    <property type="entry name" value="Pex_N"/>
</dbReference>
<dbReference type="GO" id="GO:0008270">
    <property type="term" value="F:zinc ion binding"/>
    <property type="evidence" value="ECO:0007669"/>
    <property type="project" value="UniProtKB-KW"/>
</dbReference>